<evidence type="ECO:0000313" key="3">
    <source>
        <dbReference type="Proteomes" id="UP000053989"/>
    </source>
</evidence>
<dbReference type="InterPro" id="IPR008906">
    <property type="entry name" value="HATC_C_dom"/>
</dbReference>
<reference evidence="2 3" key="1">
    <citation type="submission" date="2014-04" db="EMBL/GenBank/DDBJ databases">
        <authorList>
            <consortium name="DOE Joint Genome Institute"/>
            <person name="Kuo A."/>
            <person name="Kohler A."/>
            <person name="Nagy L.G."/>
            <person name="Floudas D."/>
            <person name="Copeland A."/>
            <person name="Barry K.W."/>
            <person name="Cichocki N."/>
            <person name="Veneault-Fourrey C."/>
            <person name="LaButti K."/>
            <person name="Lindquist E.A."/>
            <person name="Lipzen A."/>
            <person name="Lundell T."/>
            <person name="Morin E."/>
            <person name="Murat C."/>
            <person name="Sun H."/>
            <person name="Tunlid A."/>
            <person name="Henrissat B."/>
            <person name="Grigoriev I.V."/>
            <person name="Hibbett D.S."/>
            <person name="Martin F."/>
            <person name="Nordberg H.P."/>
            <person name="Cantor M.N."/>
            <person name="Hua S.X."/>
        </authorList>
    </citation>
    <scope>NUCLEOTIDE SEQUENCE [LARGE SCALE GENOMIC DNA]</scope>
    <source>
        <strain evidence="2 3">Foug A</strain>
    </source>
</reference>
<reference evidence="3" key="2">
    <citation type="submission" date="2015-01" db="EMBL/GenBank/DDBJ databases">
        <title>Evolutionary Origins and Diversification of the Mycorrhizal Mutualists.</title>
        <authorList>
            <consortium name="DOE Joint Genome Institute"/>
            <consortium name="Mycorrhizal Genomics Consortium"/>
            <person name="Kohler A."/>
            <person name="Kuo A."/>
            <person name="Nagy L.G."/>
            <person name="Floudas D."/>
            <person name="Copeland A."/>
            <person name="Barry K.W."/>
            <person name="Cichocki N."/>
            <person name="Veneault-Fourrey C."/>
            <person name="LaButti K."/>
            <person name="Lindquist E.A."/>
            <person name="Lipzen A."/>
            <person name="Lundell T."/>
            <person name="Morin E."/>
            <person name="Murat C."/>
            <person name="Riley R."/>
            <person name="Ohm R."/>
            <person name="Sun H."/>
            <person name="Tunlid A."/>
            <person name="Henrissat B."/>
            <person name="Grigoriev I.V."/>
            <person name="Hibbett D.S."/>
            <person name="Martin F."/>
        </authorList>
    </citation>
    <scope>NUCLEOTIDE SEQUENCE [LARGE SCALE GENOMIC DNA]</scope>
    <source>
        <strain evidence="3">Foug A</strain>
    </source>
</reference>
<proteinExistence type="predicted"/>
<protein>
    <recommendedName>
        <fullName evidence="1">HAT C-terminal dimerisation domain-containing protein</fullName>
    </recommendedName>
</protein>
<dbReference type="OrthoDB" id="3241084at2759"/>
<dbReference type="SUPFAM" id="SSF53098">
    <property type="entry name" value="Ribonuclease H-like"/>
    <property type="match status" value="1"/>
</dbReference>
<feature type="domain" description="HAT C-terminal dimerisation" evidence="1">
    <location>
        <begin position="1"/>
        <end position="52"/>
    </location>
</feature>
<gene>
    <name evidence="2" type="ORF">SCLCIDRAFT_113598</name>
</gene>
<dbReference type="Pfam" id="PF05699">
    <property type="entry name" value="Dimer_Tnp_hAT"/>
    <property type="match status" value="1"/>
</dbReference>
<organism evidence="2 3">
    <name type="scientific">Scleroderma citrinum Foug A</name>
    <dbReference type="NCBI Taxonomy" id="1036808"/>
    <lineage>
        <taxon>Eukaryota</taxon>
        <taxon>Fungi</taxon>
        <taxon>Dikarya</taxon>
        <taxon>Basidiomycota</taxon>
        <taxon>Agaricomycotina</taxon>
        <taxon>Agaricomycetes</taxon>
        <taxon>Agaricomycetidae</taxon>
        <taxon>Boletales</taxon>
        <taxon>Sclerodermatineae</taxon>
        <taxon>Sclerodermataceae</taxon>
        <taxon>Scleroderma</taxon>
    </lineage>
</organism>
<dbReference type="EMBL" id="KN822024">
    <property type="protein sequence ID" value="KIM65158.1"/>
    <property type="molecule type" value="Genomic_DNA"/>
</dbReference>
<dbReference type="STRING" id="1036808.A0A0C2ZUJ8"/>
<keyword evidence="3" id="KW-1185">Reference proteome</keyword>
<name>A0A0C2ZUJ8_9AGAM</name>
<evidence type="ECO:0000313" key="2">
    <source>
        <dbReference type="EMBL" id="KIM65158.1"/>
    </source>
</evidence>
<dbReference type="HOGENOM" id="CLU_009123_15_4_1"/>
<dbReference type="InParanoid" id="A0A0C2ZUJ8"/>
<dbReference type="Proteomes" id="UP000053989">
    <property type="component" value="Unassembled WGS sequence"/>
</dbReference>
<dbReference type="AlphaFoldDB" id="A0A0C2ZUJ8"/>
<evidence type="ECO:0000259" key="1">
    <source>
        <dbReference type="Pfam" id="PF05699"/>
    </source>
</evidence>
<feature type="non-terminal residue" evidence="2">
    <location>
        <position position="1"/>
    </location>
</feature>
<dbReference type="InterPro" id="IPR012337">
    <property type="entry name" value="RNaseH-like_sf"/>
</dbReference>
<dbReference type="GO" id="GO:0046983">
    <property type="term" value="F:protein dimerization activity"/>
    <property type="evidence" value="ECO:0007669"/>
    <property type="project" value="InterPro"/>
</dbReference>
<sequence length="58" mass="6686">FPTVFHMAMDYLPIQALLVPCEHVFSSSAETNMKKHNHIDPVLMEALQMLKFSMSQLH</sequence>
<accession>A0A0C2ZUJ8</accession>